<dbReference type="KEGG" id="bany:112047714"/>
<proteinExistence type="predicted"/>
<feature type="compositionally biased region" description="Low complexity" evidence="1">
    <location>
        <begin position="430"/>
        <end position="443"/>
    </location>
</feature>
<dbReference type="Proteomes" id="UP001652582">
    <property type="component" value="Chromosome 14"/>
</dbReference>
<feature type="region of interest" description="Disordered" evidence="1">
    <location>
        <begin position="139"/>
        <end position="163"/>
    </location>
</feature>
<evidence type="ECO:0000256" key="1">
    <source>
        <dbReference type="SAM" id="MobiDB-lite"/>
    </source>
</evidence>
<reference evidence="3" key="1">
    <citation type="submission" date="2025-08" db="UniProtKB">
        <authorList>
            <consortium name="RefSeq"/>
        </authorList>
    </citation>
    <scope>IDENTIFICATION</scope>
</reference>
<feature type="compositionally biased region" description="Basic and acidic residues" evidence="1">
    <location>
        <begin position="632"/>
        <end position="656"/>
    </location>
</feature>
<keyword evidence="2" id="KW-1185">Reference proteome</keyword>
<feature type="compositionally biased region" description="Polar residues" evidence="1">
    <location>
        <begin position="451"/>
        <end position="461"/>
    </location>
</feature>
<feature type="compositionally biased region" description="Basic residues" evidence="1">
    <location>
        <begin position="387"/>
        <end position="397"/>
    </location>
</feature>
<feature type="region of interest" description="Disordered" evidence="1">
    <location>
        <begin position="422"/>
        <end position="552"/>
    </location>
</feature>
<gene>
    <name evidence="3" type="primary">LOC112047714</name>
</gene>
<feature type="region of interest" description="Disordered" evidence="1">
    <location>
        <begin position="377"/>
        <end position="405"/>
    </location>
</feature>
<feature type="region of interest" description="Disordered" evidence="1">
    <location>
        <begin position="617"/>
        <end position="661"/>
    </location>
</feature>
<evidence type="ECO:0000313" key="2">
    <source>
        <dbReference type="Proteomes" id="UP001652582"/>
    </source>
</evidence>
<feature type="compositionally biased region" description="Basic residues" evidence="1">
    <location>
        <begin position="466"/>
        <end position="477"/>
    </location>
</feature>
<dbReference type="AlphaFoldDB" id="A0A6J1N6P9"/>
<dbReference type="OrthoDB" id="8193942at2759"/>
<dbReference type="GeneID" id="112047714"/>
<sequence>METCVRGFSYKPETKVEDLKYVESEELERTWKTAQRERQKQQEQKIWEEFMNEQDIVQNVYREDPYQFLNQLPQEYIQELLEIELQKMSEENGDNIQDEGQTEVADSMAVELTTHGTAVCSEEADKEDTNIFNIFDDEDKEEDVSGEDKEYCDNESNVSPPCTVRERQDDMALACEVDNSDKISRKSSGDNVANMIEGSIYCAKVKDLRVKINEELLNIIGQLEQKDMLNIDPIEFPKLTRRSAEFCARFHRVHVYQLQRQIADIERHTSRAPALAQRTHYQAQLARAASLHISLLHALQVFSRSLPQTACVRESGEMLKLVLSLIWEATRVCSDARPNTLPAAAGLFDDCVQLTCETLEVTVSEYTMKMQDYMTRTEDTSMPCSRKSSKMKGRKRSTGVTYSKSGSKSLCTEAALSMYSGTQRAAGARSSSSKDNQSSSGTSKMRVPNVARSNQQASNKQELAKSPKKSPRSRRPLMRAPHAPARPRRAPLDERDVRTLVETVAPCASNHSRDPTPPKSNEASPHPGHKETPKVPRPKEPSRTPVELTPRSRPANIIARNKLAVVSHIKKPITPKKLIEKINTPREADRKNQHSGQENTTVREPIIKNVMENTIVQAKESDSQDPVKSPVKPKEDWKSVTGEPRKSENERNRAADAEPTSCEVTRLVRQLCGGDNKFGMKSERATGAKNAQLLCVTRGSAGQPSTPQLLRILEETIQKKTPRHLFPRQPLPAKDAEKLRMTVAVPELVSDALLDYRTNFVQHMLTSALYANSAVGKPWEKIASISEKIIDDLLLKCANQMELQKFVNQMYEDETC</sequence>
<feature type="compositionally biased region" description="Basic and acidic residues" evidence="1">
    <location>
        <begin position="577"/>
        <end position="592"/>
    </location>
</feature>
<organism evidence="2 3">
    <name type="scientific">Bicyclus anynana</name>
    <name type="common">Squinting bush brown butterfly</name>
    <dbReference type="NCBI Taxonomy" id="110368"/>
    <lineage>
        <taxon>Eukaryota</taxon>
        <taxon>Metazoa</taxon>
        <taxon>Ecdysozoa</taxon>
        <taxon>Arthropoda</taxon>
        <taxon>Hexapoda</taxon>
        <taxon>Insecta</taxon>
        <taxon>Pterygota</taxon>
        <taxon>Neoptera</taxon>
        <taxon>Endopterygota</taxon>
        <taxon>Lepidoptera</taxon>
        <taxon>Glossata</taxon>
        <taxon>Ditrysia</taxon>
        <taxon>Papilionoidea</taxon>
        <taxon>Nymphalidae</taxon>
        <taxon>Satyrinae</taxon>
        <taxon>Satyrini</taxon>
        <taxon>Mycalesina</taxon>
        <taxon>Bicyclus</taxon>
    </lineage>
</organism>
<protein>
    <submittedName>
        <fullName evidence="3">Uncharacterized protein LOC112047714 isoform X1</fullName>
    </submittedName>
</protein>
<evidence type="ECO:0000313" key="3">
    <source>
        <dbReference type="RefSeq" id="XP_023940693.1"/>
    </source>
</evidence>
<name>A0A6J1N6P9_BICAN</name>
<feature type="region of interest" description="Disordered" evidence="1">
    <location>
        <begin position="577"/>
        <end position="601"/>
    </location>
</feature>
<dbReference type="RefSeq" id="XP_023940693.1">
    <property type="nucleotide sequence ID" value="XM_024084925.2"/>
</dbReference>
<accession>A0A6J1N6P9</accession>
<feature type="compositionally biased region" description="Basic and acidic residues" evidence="1">
    <location>
        <begin position="528"/>
        <end position="542"/>
    </location>
</feature>
<feature type="compositionally biased region" description="Basic and acidic residues" evidence="1">
    <location>
        <begin position="490"/>
        <end position="499"/>
    </location>
</feature>